<dbReference type="AlphaFoldDB" id="A0A6L6WDQ3"/>
<keyword evidence="2" id="KW-1185">Reference proteome</keyword>
<evidence type="ECO:0000313" key="1">
    <source>
        <dbReference type="EMBL" id="MVO15418.1"/>
    </source>
</evidence>
<sequence length="188" mass="21580">MFHMRCIRYGQKINLRAQRGLPTKRQRWQAGALVEIPLGENCWAYGQLGEEYVVAVFEGCFSVPPSIEDIIHLPILFKSFVYQDVISKGYWLKIGRVEPRSDVLHEEYRFMQDTNTGALSLYHSEFEDQNWKQPALLSECLGLECVAVWEAGHVEDRIIATRDGRKCKWASSLAIDLSTVPAHQNDVH</sequence>
<dbReference type="Pfam" id="PF15428">
    <property type="entry name" value="Imm26"/>
    <property type="match status" value="1"/>
</dbReference>
<evidence type="ECO:0008006" key="3">
    <source>
        <dbReference type="Google" id="ProtNLM"/>
    </source>
</evidence>
<dbReference type="Proteomes" id="UP000478892">
    <property type="component" value="Unassembled WGS sequence"/>
</dbReference>
<gene>
    <name evidence="1" type="ORF">GO984_06300</name>
</gene>
<accession>A0A6L6WDQ3</accession>
<dbReference type="EMBL" id="WQLV01000002">
    <property type="protein sequence ID" value="MVO15418.1"/>
    <property type="molecule type" value="Genomic_DNA"/>
</dbReference>
<organism evidence="1 2">
    <name type="scientific">Parasedimentitalea huanghaiensis</name>
    <dbReference type="NCBI Taxonomy" id="2682100"/>
    <lineage>
        <taxon>Bacteria</taxon>
        <taxon>Pseudomonadati</taxon>
        <taxon>Pseudomonadota</taxon>
        <taxon>Alphaproteobacteria</taxon>
        <taxon>Rhodobacterales</taxon>
        <taxon>Paracoccaceae</taxon>
        <taxon>Parasedimentitalea</taxon>
    </lineage>
</organism>
<dbReference type="InterPro" id="IPR029278">
    <property type="entry name" value="Imm26"/>
</dbReference>
<evidence type="ECO:0000313" key="2">
    <source>
        <dbReference type="Proteomes" id="UP000478892"/>
    </source>
</evidence>
<comment type="caution">
    <text evidence="1">The sequence shown here is derived from an EMBL/GenBank/DDBJ whole genome shotgun (WGS) entry which is preliminary data.</text>
</comment>
<protein>
    <recommendedName>
        <fullName evidence="3">Immunity protein 26</fullName>
    </recommendedName>
</protein>
<proteinExistence type="predicted"/>
<name>A0A6L6WDQ3_9RHOB</name>
<reference evidence="1 2" key="1">
    <citation type="submission" date="2019-12" db="EMBL/GenBank/DDBJ databases">
        <authorList>
            <person name="Zhang Y.-J."/>
        </authorList>
    </citation>
    <scope>NUCLEOTIDE SEQUENCE [LARGE SCALE GENOMIC DNA]</scope>
    <source>
        <strain evidence="1 2">CY05</strain>
    </source>
</reference>